<keyword evidence="2" id="KW-0238">DNA-binding</keyword>
<reference evidence="2 3" key="1">
    <citation type="submission" date="2018-08" db="EMBL/GenBank/DDBJ databases">
        <title>Genomic Encyclopedia of Archaeal and Bacterial Type Strains, Phase II (KMG-II): from individual species to whole genera.</title>
        <authorList>
            <person name="Goeker M."/>
        </authorList>
    </citation>
    <scope>NUCLEOTIDE SEQUENCE [LARGE SCALE GENOMIC DNA]</scope>
    <source>
        <strain evidence="2 3">DSM 45791</strain>
    </source>
</reference>
<evidence type="ECO:0000313" key="2">
    <source>
        <dbReference type="EMBL" id="REH46112.1"/>
    </source>
</evidence>
<dbReference type="SUPFAM" id="SSF46785">
    <property type="entry name" value="Winged helix' DNA-binding domain"/>
    <property type="match status" value="1"/>
</dbReference>
<dbReference type="InterPro" id="IPR036388">
    <property type="entry name" value="WH-like_DNA-bd_sf"/>
</dbReference>
<comment type="caution">
    <text evidence="2">The sequence shown here is derived from an EMBL/GenBank/DDBJ whole genome shotgun (WGS) entry which is preliminary data.</text>
</comment>
<accession>A0A3E0HI97</accession>
<feature type="domain" description="Transcription regulator PadR N-terminal" evidence="1">
    <location>
        <begin position="12"/>
        <end position="84"/>
    </location>
</feature>
<gene>
    <name evidence="2" type="ORF">BCF44_107245</name>
</gene>
<dbReference type="Proteomes" id="UP000256269">
    <property type="component" value="Unassembled WGS sequence"/>
</dbReference>
<dbReference type="RefSeq" id="WP_116176251.1">
    <property type="nucleotide sequence ID" value="NZ_CP144375.1"/>
</dbReference>
<dbReference type="PANTHER" id="PTHR43252">
    <property type="entry name" value="TRANSCRIPTIONAL REGULATOR YQJI"/>
    <property type="match status" value="1"/>
</dbReference>
<dbReference type="Gene3D" id="1.10.10.10">
    <property type="entry name" value="Winged helix-like DNA-binding domain superfamily/Winged helix DNA-binding domain"/>
    <property type="match status" value="1"/>
</dbReference>
<sequence>MGAVRLFILGALLRDGAMHGHQIRRAAQVDRTELWADVKPGSLYGALRRMAAEGVIEAVRTERVGNMPERTVYAITDEGRREFAVLRHTILSDTGLRPDPVDLALAYAEDLDEPQLRALIEDRRAALTAELASWQHLHEHAAPYLRGLEQCGFEHVVIRLQAEITWHDRVLARLADLSNPEEGR</sequence>
<evidence type="ECO:0000313" key="3">
    <source>
        <dbReference type="Proteomes" id="UP000256269"/>
    </source>
</evidence>
<dbReference type="AlphaFoldDB" id="A0A3E0HI97"/>
<evidence type="ECO:0000259" key="1">
    <source>
        <dbReference type="Pfam" id="PF03551"/>
    </source>
</evidence>
<dbReference type="InterPro" id="IPR036390">
    <property type="entry name" value="WH_DNA-bd_sf"/>
</dbReference>
<dbReference type="EMBL" id="QUNO01000007">
    <property type="protein sequence ID" value="REH46112.1"/>
    <property type="molecule type" value="Genomic_DNA"/>
</dbReference>
<keyword evidence="3" id="KW-1185">Reference proteome</keyword>
<dbReference type="Pfam" id="PF03551">
    <property type="entry name" value="PadR"/>
    <property type="match status" value="1"/>
</dbReference>
<dbReference type="GO" id="GO:0003677">
    <property type="term" value="F:DNA binding"/>
    <property type="evidence" value="ECO:0007669"/>
    <property type="project" value="UniProtKB-KW"/>
</dbReference>
<organism evidence="2 3">
    <name type="scientific">Kutzneria buriramensis</name>
    <dbReference type="NCBI Taxonomy" id="1045776"/>
    <lineage>
        <taxon>Bacteria</taxon>
        <taxon>Bacillati</taxon>
        <taxon>Actinomycetota</taxon>
        <taxon>Actinomycetes</taxon>
        <taxon>Pseudonocardiales</taxon>
        <taxon>Pseudonocardiaceae</taxon>
        <taxon>Kutzneria</taxon>
    </lineage>
</organism>
<name>A0A3E0HI97_9PSEU</name>
<proteinExistence type="predicted"/>
<dbReference type="OrthoDB" id="8443918at2"/>
<dbReference type="InterPro" id="IPR005149">
    <property type="entry name" value="Tscrpt_reg_PadR_N"/>
</dbReference>
<dbReference type="PANTHER" id="PTHR43252:SF7">
    <property type="entry name" value="TRANSCRIPTIONAL REGULATOR YQJI"/>
    <property type="match status" value="1"/>
</dbReference>
<protein>
    <submittedName>
        <fullName evidence="2">DNA-binding PadR family transcriptional regulator</fullName>
    </submittedName>
</protein>